<dbReference type="InterPro" id="IPR011990">
    <property type="entry name" value="TPR-like_helical_dom_sf"/>
</dbReference>
<dbReference type="Gene3D" id="2.20.20.130">
    <property type="match status" value="1"/>
</dbReference>
<sequence length="474" mass="53440">MRFRNILLLFIPVLLSTACNKFLDVKPKTQIDADNAFSDEQGYMDALTGVYLNMNANAVYGQELSFGLTEVLSMQHSRFTSTFHEYYYAAQYNYTNAAVRSKIDGIWKGLYKAIANDNNLISHLNTGDQKIFRDVNYSIIRGEAYGLRAFMHFDLLRLFAPAPASAGGLTAKAIPYMDQLTVNALPRLTVQEIINRILADCAVAEAALKATDPIVPGSTTPTTTTGYLRDRFYKFNYYAVKALEARVYLYTGDKAKALAAAQEVINASVFTWINIPEVASGNKVFTSELIFTLYKSDMDAFTQTYFTPTSTNVLTKTSSDEFLTIYETDADIRYTSLTQLENTSTNLRVSTKLAQPTGVSTGFLRRMPIMRISEMYYIAAEAMKESNPEQAVTYLNTVRRARNVLTDLPATLTTDQIQDEIFKEYRKDLYCEGQLFFYYKRLNLPTIVYSSVTADNKVYVLPLPDNEVEYGNGN</sequence>
<name>A0A1G8DJP7_CHIFI</name>
<evidence type="ECO:0000259" key="7">
    <source>
        <dbReference type="Pfam" id="PF07980"/>
    </source>
</evidence>
<evidence type="ECO:0000313" key="10">
    <source>
        <dbReference type="Proteomes" id="UP000199045"/>
    </source>
</evidence>
<feature type="domain" description="RagB/SusD" evidence="7">
    <location>
        <begin position="365"/>
        <end position="442"/>
    </location>
</feature>
<dbReference type="SUPFAM" id="SSF48452">
    <property type="entry name" value="TPR-like"/>
    <property type="match status" value="1"/>
</dbReference>
<dbReference type="Gene3D" id="1.25.40.900">
    <property type="match status" value="1"/>
</dbReference>
<evidence type="ECO:0000259" key="8">
    <source>
        <dbReference type="Pfam" id="PF14322"/>
    </source>
</evidence>
<comment type="subcellular location">
    <subcellularLocation>
        <location evidence="1">Cell outer membrane</location>
    </subcellularLocation>
</comment>
<evidence type="ECO:0000313" key="9">
    <source>
        <dbReference type="EMBL" id="SDH57898.1"/>
    </source>
</evidence>
<dbReference type="PROSITE" id="PS51257">
    <property type="entry name" value="PROKAR_LIPOPROTEIN"/>
    <property type="match status" value="1"/>
</dbReference>
<dbReference type="Gene3D" id="1.25.40.390">
    <property type="match status" value="1"/>
</dbReference>
<keyword evidence="4" id="KW-0472">Membrane</keyword>
<organism evidence="9 10">
    <name type="scientific">Chitinophaga filiformis</name>
    <name type="common">Myxococcus filiformis</name>
    <name type="synonym">Flexibacter filiformis</name>
    <dbReference type="NCBI Taxonomy" id="104663"/>
    <lineage>
        <taxon>Bacteria</taxon>
        <taxon>Pseudomonadati</taxon>
        <taxon>Bacteroidota</taxon>
        <taxon>Chitinophagia</taxon>
        <taxon>Chitinophagales</taxon>
        <taxon>Chitinophagaceae</taxon>
        <taxon>Chitinophaga</taxon>
    </lineage>
</organism>
<evidence type="ECO:0000256" key="4">
    <source>
        <dbReference type="ARBA" id="ARBA00023136"/>
    </source>
</evidence>
<feature type="signal peptide" evidence="6">
    <location>
        <begin position="1"/>
        <end position="18"/>
    </location>
</feature>
<dbReference type="AlphaFoldDB" id="A0A1G8DJP7"/>
<dbReference type="Pfam" id="PF07980">
    <property type="entry name" value="SusD_RagB"/>
    <property type="match status" value="1"/>
</dbReference>
<feature type="chain" id="PRO_5011724293" evidence="6">
    <location>
        <begin position="19"/>
        <end position="474"/>
    </location>
</feature>
<dbReference type="EMBL" id="FNBN01000015">
    <property type="protein sequence ID" value="SDH57898.1"/>
    <property type="molecule type" value="Genomic_DNA"/>
</dbReference>
<keyword evidence="5" id="KW-0998">Cell outer membrane</keyword>
<comment type="similarity">
    <text evidence="2">Belongs to the SusD family.</text>
</comment>
<evidence type="ECO:0000256" key="5">
    <source>
        <dbReference type="ARBA" id="ARBA00023237"/>
    </source>
</evidence>
<gene>
    <name evidence="9" type="ORF">SAMN04488121_11512</name>
</gene>
<reference evidence="9 10" key="1">
    <citation type="submission" date="2016-10" db="EMBL/GenBank/DDBJ databases">
        <authorList>
            <person name="de Groot N.N."/>
        </authorList>
    </citation>
    <scope>NUCLEOTIDE SEQUENCE [LARGE SCALE GENOMIC DNA]</scope>
    <source>
        <strain evidence="9 10">DSM 527</strain>
    </source>
</reference>
<proteinExistence type="inferred from homology"/>
<protein>
    <submittedName>
        <fullName evidence="9">SusD family protein</fullName>
    </submittedName>
</protein>
<dbReference type="OrthoDB" id="1097962at2"/>
<feature type="domain" description="SusD-like N-terminal" evidence="8">
    <location>
        <begin position="21"/>
        <end position="210"/>
    </location>
</feature>
<evidence type="ECO:0000256" key="6">
    <source>
        <dbReference type="SAM" id="SignalP"/>
    </source>
</evidence>
<evidence type="ECO:0000256" key="3">
    <source>
        <dbReference type="ARBA" id="ARBA00022729"/>
    </source>
</evidence>
<dbReference type="InterPro" id="IPR012944">
    <property type="entry name" value="SusD_RagB_dom"/>
</dbReference>
<accession>A0A1G8DJP7</accession>
<dbReference type="Proteomes" id="UP000199045">
    <property type="component" value="Unassembled WGS sequence"/>
</dbReference>
<dbReference type="GO" id="GO:0009279">
    <property type="term" value="C:cell outer membrane"/>
    <property type="evidence" value="ECO:0007669"/>
    <property type="project" value="UniProtKB-SubCell"/>
</dbReference>
<evidence type="ECO:0000256" key="2">
    <source>
        <dbReference type="ARBA" id="ARBA00006275"/>
    </source>
</evidence>
<dbReference type="InterPro" id="IPR033985">
    <property type="entry name" value="SusD-like_N"/>
</dbReference>
<keyword evidence="3 6" id="KW-0732">Signal</keyword>
<dbReference type="Pfam" id="PF14322">
    <property type="entry name" value="SusD-like_3"/>
    <property type="match status" value="1"/>
</dbReference>
<dbReference type="RefSeq" id="WP_089838672.1">
    <property type="nucleotide sequence ID" value="NZ_FNBN01000015.1"/>
</dbReference>
<evidence type="ECO:0000256" key="1">
    <source>
        <dbReference type="ARBA" id="ARBA00004442"/>
    </source>
</evidence>
<dbReference type="STRING" id="104663.SAMN04488121_11512"/>